<gene>
    <name evidence="2" type="ORF">TAO_0983</name>
</gene>
<organism evidence="2 3">
    <name type="scientific">Candidatus Nitrosoglobus terrae</name>
    <dbReference type="NCBI Taxonomy" id="1630141"/>
    <lineage>
        <taxon>Bacteria</taxon>
        <taxon>Pseudomonadati</taxon>
        <taxon>Pseudomonadota</taxon>
        <taxon>Gammaproteobacteria</taxon>
        <taxon>Chromatiales</taxon>
        <taxon>Chromatiaceae</taxon>
        <taxon>Candidatus Nitrosoglobus</taxon>
    </lineage>
</organism>
<dbReference type="OrthoDB" id="9809746at2"/>
<dbReference type="RefSeq" id="WP_096526904.1">
    <property type="nucleotide sequence ID" value="NZ_AP014836.1"/>
</dbReference>
<dbReference type="GO" id="GO:0016209">
    <property type="term" value="F:antioxidant activity"/>
    <property type="evidence" value="ECO:0007669"/>
    <property type="project" value="InterPro"/>
</dbReference>
<dbReference type="PANTHER" id="PTHR43640">
    <property type="entry name" value="OS07G0260300 PROTEIN"/>
    <property type="match status" value="1"/>
</dbReference>
<dbReference type="InterPro" id="IPR047262">
    <property type="entry name" value="PRX-like1"/>
</dbReference>
<dbReference type="AlphaFoldDB" id="A0A1Q2SML5"/>
<dbReference type="InterPro" id="IPR036249">
    <property type="entry name" value="Thioredoxin-like_sf"/>
</dbReference>
<dbReference type="SUPFAM" id="SSF52833">
    <property type="entry name" value="Thioredoxin-like"/>
    <property type="match status" value="1"/>
</dbReference>
<protein>
    <submittedName>
        <fullName evidence="2">Alkyl hydroperoxide reductase/ thiol specific antioxidant/ Mal allergen</fullName>
    </submittedName>
</protein>
<dbReference type="KEGG" id="ntt:TAO_0983"/>
<keyword evidence="3" id="KW-1185">Reference proteome</keyword>
<evidence type="ECO:0000313" key="2">
    <source>
        <dbReference type="EMBL" id="BAW80353.1"/>
    </source>
</evidence>
<dbReference type="Proteomes" id="UP000243679">
    <property type="component" value="Chromosome"/>
</dbReference>
<dbReference type="PANTHER" id="PTHR43640:SF1">
    <property type="entry name" value="THIOREDOXIN-DEPENDENT PEROXIREDOXIN"/>
    <property type="match status" value="1"/>
</dbReference>
<accession>A0A1Q2SML5</accession>
<dbReference type="Pfam" id="PF00578">
    <property type="entry name" value="AhpC-TSA"/>
    <property type="match status" value="1"/>
</dbReference>
<sequence length="195" mass="21646">MARTESTMLALGTQAPDFKLPEPKTGNIISLSNFNDSLALLVIFICNHCPYVKHIGKTLAKFAQEYQPKGLATVAINANDVPNYPDDSPEKMIEEAKIQGYGFPYLYDESQQVAKAYKAACTPDFFLFDSHRKLVYRGQFDDSRPGNDLPVTGKDIKAAVDALLNQQLIPEDQQQPSVGCNIKWKRGSAPDYLGQ</sequence>
<dbReference type="CDD" id="cd02969">
    <property type="entry name" value="PRX_like1"/>
    <property type="match status" value="1"/>
</dbReference>
<dbReference type="InterPro" id="IPR000866">
    <property type="entry name" value="AhpC/TSA"/>
</dbReference>
<proteinExistence type="predicted"/>
<dbReference type="Gene3D" id="3.40.30.10">
    <property type="entry name" value="Glutaredoxin"/>
    <property type="match status" value="1"/>
</dbReference>
<reference evidence="2 3" key="1">
    <citation type="journal article" date="2017" name="ISME J.">
        <title>An acid-tolerant ammonia-oxidizing ?-proteobacterium from soil.</title>
        <authorList>
            <person name="Hayatsu M."/>
            <person name="Tago K."/>
            <person name="Uchiyama I."/>
            <person name="Toyoda A."/>
            <person name="Wang Y."/>
            <person name="Shimomura Y."/>
            <person name="Okubo T."/>
            <person name="Kurisu F."/>
            <person name="Hirono Y."/>
            <person name="Nonaka K."/>
            <person name="Akiyama H."/>
            <person name="Itoh T."/>
            <person name="Takami H."/>
        </authorList>
    </citation>
    <scope>NUCLEOTIDE SEQUENCE [LARGE SCALE GENOMIC DNA]</scope>
    <source>
        <strain evidence="2 3">TAO100</strain>
    </source>
</reference>
<dbReference type="GO" id="GO:0016491">
    <property type="term" value="F:oxidoreductase activity"/>
    <property type="evidence" value="ECO:0007669"/>
    <property type="project" value="InterPro"/>
</dbReference>
<dbReference type="EMBL" id="AP014836">
    <property type="protein sequence ID" value="BAW80353.1"/>
    <property type="molecule type" value="Genomic_DNA"/>
</dbReference>
<dbReference type="PROSITE" id="PS51352">
    <property type="entry name" value="THIOREDOXIN_2"/>
    <property type="match status" value="1"/>
</dbReference>
<evidence type="ECO:0000259" key="1">
    <source>
        <dbReference type="PROSITE" id="PS51352"/>
    </source>
</evidence>
<dbReference type="InterPro" id="IPR013766">
    <property type="entry name" value="Thioredoxin_domain"/>
</dbReference>
<name>A0A1Q2SML5_9GAMM</name>
<evidence type="ECO:0000313" key="3">
    <source>
        <dbReference type="Proteomes" id="UP000243679"/>
    </source>
</evidence>
<feature type="domain" description="Thioredoxin" evidence="1">
    <location>
        <begin position="9"/>
        <end position="165"/>
    </location>
</feature>